<evidence type="ECO:0000256" key="1">
    <source>
        <dbReference type="ARBA" id="ARBA00023002"/>
    </source>
</evidence>
<dbReference type="InterPro" id="IPR036291">
    <property type="entry name" value="NAD(P)-bd_dom_sf"/>
</dbReference>
<feature type="non-terminal residue" evidence="3">
    <location>
        <position position="143"/>
    </location>
</feature>
<name>A0A0F9EE68_9ZZZZ</name>
<dbReference type="Pfam" id="PF01408">
    <property type="entry name" value="GFO_IDH_MocA"/>
    <property type="match status" value="1"/>
</dbReference>
<reference evidence="3" key="1">
    <citation type="journal article" date="2015" name="Nature">
        <title>Complex archaea that bridge the gap between prokaryotes and eukaryotes.</title>
        <authorList>
            <person name="Spang A."/>
            <person name="Saw J.H."/>
            <person name="Jorgensen S.L."/>
            <person name="Zaremba-Niedzwiedzka K."/>
            <person name="Martijn J."/>
            <person name="Lind A.E."/>
            <person name="van Eijk R."/>
            <person name="Schleper C."/>
            <person name="Guy L."/>
            <person name="Ettema T.J."/>
        </authorList>
    </citation>
    <scope>NUCLEOTIDE SEQUENCE</scope>
</reference>
<evidence type="ECO:0000313" key="3">
    <source>
        <dbReference type="EMBL" id="KKL64551.1"/>
    </source>
</evidence>
<dbReference type="Gene3D" id="3.30.360.10">
    <property type="entry name" value="Dihydrodipicolinate Reductase, domain 2"/>
    <property type="match status" value="1"/>
</dbReference>
<comment type="caution">
    <text evidence="3">The sequence shown here is derived from an EMBL/GenBank/DDBJ whole genome shotgun (WGS) entry which is preliminary data.</text>
</comment>
<dbReference type="EMBL" id="LAZR01027809">
    <property type="protein sequence ID" value="KKL64551.1"/>
    <property type="molecule type" value="Genomic_DNA"/>
</dbReference>
<gene>
    <name evidence="3" type="ORF">LCGC14_2163840</name>
</gene>
<dbReference type="InterPro" id="IPR050463">
    <property type="entry name" value="Gfo/Idh/MocA_oxidrdct_glycsds"/>
</dbReference>
<dbReference type="GO" id="GO:0000166">
    <property type="term" value="F:nucleotide binding"/>
    <property type="evidence" value="ECO:0007669"/>
    <property type="project" value="InterPro"/>
</dbReference>
<organism evidence="3">
    <name type="scientific">marine sediment metagenome</name>
    <dbReference type="NCBI Taxonomy" id="412755"/>
    <lineage>
        <taxon>unclassified sequences</taxon>
        <taxon>metagenomes</taxon>
        <taxon>ecological metagenomes</taxon>
    </lineage>
</organism>
<sequence length="143" mass="15417">MLKMGVVGMGIGGGHGAKIHKSDLGELTAICDKDPEKLKWRLKTYAEEIDAHPAGYEDVGEMLRAQELDGVMISTPSGVHHEQAVVAAAAGVPILMDKPVDITREHIDIIEKAVTDAGVPFGVHYQMRFQKGYRAVKKAIDAG</sequence>
<keyword evidence="1" id="KW-0560">Oxidoreductase</keyword>
<proteinExistence type="predicted"/>
<dbReference type="GO" id="GO:0016491">
    <property type="term" value="F:oxidoreductase activity"/>
    <property type="evidence" value="ECO:0007669"/>
    <property type="project" value="UniProtKB-KW"/>
</dbReference>
<evidence type="ECO:0000259" key="2">
    <source>
        <dbReference type="Pfam" id="PF01408"/>
    </source>
</evidence>
<dbReference type="SUPFAM" id="SSF51735">
    <property type="entry name" value="NAD(P)-binding Rossmann-fold domains"/>
    <property type="match status" value="1"/>
</dbReference>
<feature type="domain" description="Gfo/Idh/MocA-like oxidoreductase N-terminal" evidence="2">
    <location>
        <begin position="3"/>
        <end position="124"/>
    </location>
</feature>
<dbReference type="InterPro" id="IPR000683">
    <property type="entry name" value="Gfo/Idh/MocA-like_OxRdtase_N"/>
</dbReference>
<protein>
    <recommendedName>
        <fullName evidence="2">Gfo/Idh/MocA-like oxidoreductase N-terminal domain-containing protein</fullName>
    </recommendedName>
</protein>
<dbReference type="PANTHER" id="PTHR43818:SF11">
    <property type="entry name" value="BCDNA.GH03377"/>
    <property type="match status" value="1"/>
</dbReference>
<accession>A0A0F9EE68</accession>
<dbReference type="PANTHER" id="PTHR43818">
    <property type="entry name" value="BCDNA.GH03377"/>
    <property type="match status" value="1"/>
</dbReference>
<dbReference type="Gene3D" id="3.40.50.720">
    <property type="entry name" value="NAD(P)-binding Rossmann-like Domain"/>
    <property type="match status" value="1"/>
</dbReference>
<dbReference type="AlphaFoldDB" id="A0A0F9EE68"/>